<organism evidence="2 3">
    <name type="scientific">Phytophthora nicotianae P1569</name>
    <dbReference type="NCBI Taxonomy" id="1317065"/>
    <lineage>
        <taxon>Eukaryota</taxon>
        <taxon>Sar</taxon>
        <taxon>Stramenopiles</taxon>
        <taxon>Oomycota</taxon>
        <taxon>Peronosporomycetes</taxon>
        <taxon>Peronosporales</taxon>
        <taxon>Peronosporaceae</taxon>
        <taxon>Phytophthora</taxon>
    </lineage>
</organism>
<dbReference type="AlphaFoldDB" id="V9F0X2"/>
<gene>
    <name evidence="2" type="ORF">F443_10144</name>
</gene>
<sequence length="274" mass="30831">MVLAIQNKVLIRHRARPVQPHKIAHAAQRHQRVRTLGSISALMGSTGAGRKTHLIPAQRPPSRRPRHLPVPGYYDPRDAHIQRVPALRARQQEEVTEEIMCGSPTERMKRLKIGVELAADPKSARPGRSYQWLSCSQWLSPKRSDDRVLYGNMGKHCRNIVDYIKSIPGVASCKGLQPCNVDSSVHWCRCEKRSRQTRPASLLLQNVFVPPGYCRRNGKEVVAVLSRKPVRYVVRQEALCPVGCVGEVRGTPYMRLIYLALLFGFVFGDDSTSA</sequence>
<name>V9F0X2_PHYNI</name>
<feature type="region of interest" description="Disordered" evidence="1">
    <location>
        <begin position="51"/>
        <end position="75"/>
    </location>
</feature>
<evidence type="ECO:0000313" key="3">
    <source>
        <dbReference type="Proteomes" id="UP000018721"/>
    </source>
</evidence>
<dbReference type="EMBL" id="ANIZ01001720">
    <property type="protein sequence ID" value="ETI45159.1"/>
    <property type="molecule type" value="Genomic_DNA"/>
</dbReference>
<comment type="caution">
    <text evidence="2">The sequence shown here is derived from an EMBL/GenBank/DDBJ whole genome shotgun (WGS) entry which is preliminary data.</text>
</comment>
<proteinExistence type="predicted"/>
<keyword evidence="3" id="KW-1185">Reference proteome</keyword>
<dbReference type="Proteomes" id="UP000018721">
    <property type="component" value="Unassembled WGS sequence"/>
</dbReference>
<dbReference type="HOGENOM" id="CLU_1017297_0_0_1"/>
<evidence type="ECO:0000256" key="1">
    <source>
        <dbReference type="SAM" id="MobiDB-lite"/>
    </source>
</evidence>
<accession>V9F0X2</accession>
<protein>
    <submittedName>
        <fullName evidence="2">Uncharacterized protein</fullName>
    </submittedName>
</protein>
<reference evidence="2 3" key="1">
    <citation type="submission" date="2013-11" db="EMBL/GenBank/DDBJ databases">
        <title>The Genome Sequence of Phytophthora parasitica P1569.</title>
        <authorList>
            <consortium name="The Broad Institute Genomics Platform"/>
            <person name="Russ C."/>
            <person name="Tyler B."/>
            <person name="Panabieres F."/>
            <person name="Shan W."/>
            <person name="Tripathy S."/>
            <person name="Grunwald N."/>
            <person name="Machado M."/>
            <person name="Johnson C.S."/>
            <person name="Arredondo F."/>
            <person name="Hong C."/>
            <person name="Coffey M."/>
            <person name="Young S.K."/>
            <person name="Zeng Q."/>
            <person name="Gargeya S."/>
            <person name="Fitzgerald M."/>
            <person name="Abouelleil A."/>
            <person name="Alvarado L."/>
            <person name="Chapman S.B."/>
            <person name="Gainer-Dewar J."/>
            <person name="Goldberg J."/>
            <person name="Griggs A."/>
            <person name="Gujja S."/>
            <person name="Hansen M."/>
            <person name="Howarth C."/>
            <person name="Imamovic A."/>
            <person name="Ireland A."/>
            <person name="Larimer J."/>
            <person name="McCowan C."/>
            <person name="Murphy C."/>
            <person name="Pearson M."/>
            <person name="Poon T.W."/>
            <person name="Priest M."/>
            <person name="Roberts A."/>
            <person name="Saif S."/>
            <person name="Shea T."/>
            <person name="Sykes S."/>
            <person name="Wortman J."/>
            <person name="Nusbaum C."/>
            <person name="Birren B."/>
        </authorList>
    </citation>
    <scope>NUCLEOTIDE SEQUENCE [LARGE SCALE GENOMIC DNA]</scope>
    <source>
        <strain evidence="2 3">P1569</strain>
    </source>
</reference>
<evidence type="ECO:0000313" key="2">
    <source>
        <dbReference type="EMBL" id="ETI45159.1"/>
    </source>
</evidence>